<dbReference type="PANTHER" id="PTHR46394">
    <property type="entry name" value="ANNEXIN"/>
    <property type="match status" value="1"/>
</dbReference>
<feature type="active site" description="Proton acceptor" evidence="2">
    <location>
        <position position="358"/>
    </location>
</feature>
<dbReference type="AlphaFoldDB" id="A0A7S4Q5R4"/>
<feature type="compositionally biased region" description="Low complexity" evidence="3">
    <location>
        <begin position="78"/>
        <end position="106"/>
    </location>
</feature>
<feature type="short sequence motif" description="DGA/G" evidence="2">
    <location>
        <begin position="358"/>
        <end position="360"/>
    </location>
</feature>
<comment type="caution">
    <text evidence="2">Lacks conserved residue(s) required for the propagation of feature annotation.</text>
</comment>
<keyword evidence="2" id="KW-0442">Lipid degradation</keyword>
<evidence type="ECO:0000313" key="5">
    <source>
        <dbReference type="EMBL" id="CAE4573290.1"/>
    </source>
</evidence>
<dbReference type="Gene3D" id="3.40.1090.10">
    <property type="entry name" value="Cytosolic phospholipase A2 catalytic domain"/>
    <property type="match status" value="2"/>
</dbReference>
<accession>A0A7S4Q5R4</accession>
<feature type="domain" description="PNPLA" evidence="4">
    <location>
        <begin position="183"/>
        <end position="371"/>
    </location>
</feature>
<dbReference type="InterPro" id="IPR002641">
    <property type="entry name" value="PNPLA_dom"/>
</dbReference>
<dbReference type="PROSITE" id="PS51635">
    <property type="entry name" value="PNPLA"/>
    <property type="match status" value="1"/>
</dbReference>
<feature type="short sequence motif" description="GXSXG" evidence="2">
    <location>
        <begin position="216"/>
        <end position="220"/>
    </location>
</feature>
<gene>
    <name evidence="5" type="ORF">AMON00008_LOCUS12909</name>
</gene>
<dbReference type="InterPro" id="IPR016035">
    <property type="entry name" value="Acyl_Trfase/lysoPLipase"/>
</dbReference>
<evidence type="ECO:0000256" key="3">
    <source>
        <dbReference type="SAM" id="MobiDB-lite"/>
    </source>
</evidence>
<dbReference type="InterPro" id="IPR052580">
    <property type="entry name" value="Lipid_Hydrolase"/>
</dbReference>
<dbReference type="Pfam" id="PF01734">
    <property type="entry name" value="Patatin"/>
    <property type="match status" value="1"/>
</dbReference>
<reference evidence="5" key="1">
    <citation type="submission" date="2021-01" db="EMBL/GenBank/DDBJ databases">
        <authorList>
            <person name="Corre E."/>
            <person name="Pelletier E."/>
            <person name="Niang G."/>
            <person name="Scheremetjew M."/>
            <person name="Finn R."/>
            <person name="Kale V."/>
            <person name="Holt S."/>
            <person name="Cochrane G."/>
            <person name="Meng A."/>
            <person name="Brown T."/>
            <person name="Cohen L."/>
        </authorList>
    </citation>
    <scope>NUCLEOTIDE SEQUENCE</scope>
    <source>
        <strain evidence="5">CCMP3105</strain>
    </source>
</reference>
<keyword evidence="2" id="KW-0378">Hydrolase</keyword>
<evidence type="ECO:0000256" key="1">
    <source>
        <dbReference type="ARBA" id="ARBA00023098"/>
    </source>
</evidence>
<organism evidence="5">
    <name type="scientific">Alexandrium monilatum</name>
    <dbReference type="NCBI Taxonomy" id="311494"/>
    <lineage>
        <taxon>Eukaryota</taxon>
        <taxon>Sar</taxon>
        <taxon>Alveolata</taxon>
        <taxon>Dinophyceae</taxon>
        <taxon>Gonyaulacales</taxon>
        <taxon>Pyrocystaceae</taxon>
        <taxon>Alexandrium</taxon>
    </lineage>
</organism>
<evidence type="ECO:0000259" key="4">
    <source>
        <dbReference type="PROSITE" id="PS51635"/>
    </source>
</evidence>
<dbReference type="SUPFAM" id="SSF52151">
    <property type="entry name" value="FabD/lysophospholipase-like"/>
    <property type="match status" value="1"/>
</dbReference>
<protein>
    <recommendedName>
        <fullName evidence="4">PNPLA domain-containing protein</fullName>
    </recommendedName>
</protein>
<dbReference type="PANTHER" id="PTHR46394:SF1">
    <property type="entry name" value="PNPLA DOMAIN-CONTAINING PROTEIN"/>
    <property type="match status" value="1"/>
</dbReference>
<dbReference type="GO" id="GO:0016787">
    <property type="term" value="F:hydrolase activity"/>
    <property type="evidence" value="ECO:0007669"/>
    <property type="project" value="UniProtKB-UniRule"/>
</dbReference>
<feature type="active site" description="Nucleophile" evidence="2">
    <location>
        <position position="218"/>
    </location>
</feature>
<sequence>MSVEQRGSHRPLRGEEPSTMAQMQEAERLLLQFQGLFGKPESNSESVAEAGAADSGGKAAQAKVEERPMSRLRPPATPALATTLPPTSSAPSSSSQVAPAEPPASSTGLLTATTKEGLVVSLHLSAVAPTVPPASSVGPLTVTTKAGEMEDGGVAVPASSASGRAGIPEAVDPARVPQAPGTLVLRGGGVRCAAYAGLIRRLEEGKMLSDVVTLIGISGGAQVAALLAFGYSGQELEDALRQPPRRKLLDYAGFPCGACRNFFRLFWHYGVCKGSALEGHLDGLFAQKFGRKRCTFRQLYERTGKELQLGVCNMVTRELEFLDRHSHPDMPVCVAARASSSMPILFRPVRVAKALYVDGGIARKMPASNLEAGEQVLACILLSTEGRSPTKPPANFIQFLKASLSLLQEPAQDIQDVDACDQRPTSSDQAFLDAININIGQVDGFDIDAAKGDFDELVKLGYEAASEYLRPTTE</sequence>
<dbReference type="EMBL" id="HBNR01019475">
    <property type="protein sequence ID" value="CAE4573290.1"/>
    <property type="molecule type" value="Transcribed_RNA"/>
</dbReference>
<evidence type="ECO:0000256" key="2">
    <source>
        <dbReference type="PROSITE-ProRule" id="PRU01161"/>
    </source>
</evidence>
<dbReference type="GO" id="GO:0016042">
    <property type="term" value="P:lipid catabolic process"/>
    <property type="evidence" value="ECO:0007669"/>
    <property type="project" value="UniProtKB-UniRule"/>
</dbReference>
<name>A0A7S4Q5R4_9DINO</name>
<proteinExistence type="predicted"/>
<keyword evidence="1 2" id="KW-0443">Lipid metabolism</keyword>
<feature type="region of interest" description="Disordered" evidence="3">
    <location>
        <begin position="1"/>
        <end position="108"/>
    </location>
</feature>